<evidence type="ECO:0000313" key="1">
    <source>
        <dbReference type="EMBL" id="MCD7462607.1"/>
    </source>
</evidence>
<organism evidence="1 2">
    <name type="scientific">Datura stramonium</name>
    <name type="common">Jimsonweed</name>
    <name type="synonym">Common thornapple</name>
    <dbReference type="NCBI Taxonomy" id="4076"/>
    <lineage>
        <taxon>Eukaryota</taxon>
        <taxon>Viridiplantae</taxon>
        <taxon>Streptophyta</taxon>
        <taxon>Embryophyta</taxon>
        <taxon>Tracheophyta</taxon>
        <taxon>Spermatophyta</taxon>
        <taxon>Magnoliopsida</taxon>
        <taxon>eudicotyledons</taxon>
        <taxon>Gunneridae</taxon>
        <taxon>Pentapetalae</taxon>
        <taxon>asterids</taxon>
        <taxon>lamiids</taxon>
        <taxon>Solanales</taxon>
        <taxon>Solanaceae</taxon>
        <taxon>Solanoideae</taxon>
        <taxon>Datureae</taxon>
        <taxon>Datura</taxon>
    </lineage>
</organism>
<keyword evidence="2" id="KW-1185">Reference proteome</keyword>
<evidence type="ECO:0000313" key="2">
    <source>
        <dbReference type="Proteomes" id="UP000823775"/>
    </source>
</evidence>
<sequence>MARYNGFSMAGSRLFPTWSAYAASCRAVMRGVRRLKGKGEGEERVRRLGEGEGRERGVLRLWVSPGDGWDFAGDEGERGDRSVAVLGRDERRKMMLGLGFWVE</sequence>
<dbReference type="EMBL" id="JACEIK010000816">
    <property type="protein sequence ID" value="MCD7462607.1"/>
    <property type="molecule type" value="Genomic_DNA"/>
</dbReference>
<gene>
    <name evidence="1" type="ORF">HAX54_048894</name>
</gene>
<name>A0ABS8SUC5_DATST</name>
<protein>
    <submittedName>
        <fullName evidence="1">Uncharacterized protein</fullName>
    </submittedName>
</protein>
<comment type="caution">
    <text evidence="1">The sequence shown here is derived from an EMBL/GenBank/DDBJ whole genome shotgun (WGS) entry which is preliminary data.</text>
</comment>
<proteinExistence type="predicted"/>
<dbReference type="Proteomes" id="UP000823775">
    <property type="component" value="Unassembled WGS sequence"/>
</dbReference>
<accession>A0ABS8SUC5</accession>
<reference evidence="1 2" key="1">
    <citation type="journal article" date="2021" name="BMC Genomics">
        <title>Datura genome reveals duplications of psychoactive alkaloid biosynthetic genes and high mutation rate following tissue culture.</title>
        <authorList>
            <person name="Rajewski A."/>
            <person name="Carter-House D."/>
            <person name="Stajich J."/>
            <person name="Litt A."/>
        </authorList>
    </citation>
    <scope>NUCLEOTIDE SEQUENCE [LARGE SCALE GENOMIC DNA]</scope>
    <source>
        <strain evidence="1">AR-01</strain>
    </source>
</reference>